<organism evidence="11 12">
    <name type="scientific">Actinia tenebrosa</name>
    <name type="common">Australian red waratah sea anemone</name>
    <dbReference type="NCBI Taxonomy" id="6105"/>
    <lineage>
        <taxon>Eukaryota</taxon>
        <taxon>Metazoa</taxon>
        <taxon>Cnidaria</taxon>
        <taxon>Anthozoa</taxon>
        <taxon>Hexacorallia</taxon>
        <taxon>Actiniaria</taxon>
        <taxon>Actiniidae</taxon>
        <taxon>Actinia</taxon>
    </lineage>
</organism>
<dbReference type="Proteomes" id="UP000515163">
    <property type="component" value="Unplaced"/>
</dbReference>
<dbReference type="KEGG" id="aten:116296687"/>
<protein>
    <recommendedName>
        <fullName evidence="6">Transcription initiation factor TFIID subunit 13</fullName>
    </recommendedName>
    <alternativeName>
        <fullName evidence="9">Transcription initiation factor TFIID 18 kDa subunit</fullName>
    </alternativeName>
</protein>
<name>A0A6P8I7E1_ACTTE</name>
<dbReference type="RefSeq" id="XP_031560605.1">
    <property type="nucleotide sequence ID" value="XM_031704745.1"/>
</dbReference>
<evidence type="ECO:0000256" key="7">
    <source>
        <dbReference type="ARBA" id="ARBA00056273"/>
    </source>
</evidence>
<dbReference type="OrthoDB" id="10266074at2759"/>
<feature type="region of interest" description="Disordered" evidence="10">
    <location>
        <begin position="1"/>
        <end position="22"/>
    </location>
</feature>
<dbReference type="InterPro" id="IPR003195">
    <property type="entry name" value="TFIID_TAF13"/>
</dbReference>
<evidence type="ECO:0000256" key="5">
    <source>
        <dbReference type="ARBA" id="ARBA00038392"/>
    </source>
</evidence>
<evidence type="ECO:0000256" key="1">
    <source>
        <dbReference type="ARBA" id="ARBA00004123"/>
    </source>
</evidence>
<evidence type="ECO:0000256" key="2">
    <source>
        <dbReference type="ARBA" id="ARBA00023015"/>
    </source>
</evidence>
<evidence type="ECO:0000256" key="3">
    <source>
        <dbReference type="ARBA" id="ARBA00023163"/>
    </source>
</evidence>
<evidence type="ECO:0000256" key="8">
    <source>
        <dbReference type="ARBA" id="ARBA00062721"/>
    </source>
</evidence>
<evidence type="ECO:0000256" key="10">
    <source>
        <dbReference type="SAM" id="MobiDB-lite"/>
    </source>
</evidence>
<dbReference type="FunCoup" id="A0A6P8I7E1">
    <property type="interactions" value="1682"/>
</dbReference>
<dbReference type="InParanoid" id="A0A6P8I7E1"/>
<dbReference type="GO" id="GO:0005669">
    <property type="term" value="C:transcription factor TFIID complex"/>
    <property type="evidence" value="ECO:0007669"/>
    <property type="project" value="TreeGrafter"/>
</dbReference>
<evidence type="ECO:0000313" key="11">
    <source>
        <dbReference type="Proteomes" id="UP000515163"/>
    </source>
</evidence>
<dbReference type="SUPFAM" id="SSF47113">
    <property type="entry name" value="Histone-fold"/>
    <property type="match status" value="1"/>
</dbReference>
<feature type="compositionally biased region" description="Acidic residues" evidence="10">
    <location>
        <begin position="1"/>
        <end position="17"/>
    </location>
</feature>
<dbReference type="GO" id="GO:0006366">
    <property type="term" value="P:transcription by RNA polymerase II"/>
    <property type="evidence" value="ECO:0007669"/>
    <property type="project" value="InterPro"/>
</dbReference>
<dbReference type="FunFam" id="1.10.20.10:FF:000028">
    <property type="entry name" value="Transcription initiation factor TFIID subunit 13"/>
    <property type="match status" value="1"/>
</dbReference>
<dbReference type="PANTHER" id="PTHR11380">
    <property type="entry name" value="TRANSCRIPTION INITIATION FACTOR TFIID/SUPT3-RELATED"/>
    <property type="match status" value="1"/>
</dbReference>
<keyword evidence="4" id="KW-0539">Nucleus</keyword>
<dbReference type="AlphaFoldDB" id="A0A6P8I7E1"/>
<dbReference type="Gene3D" id="1.10.20.10">
    <property type="entry name" value="Histone, subunit A"/>
    <property type="match status" value="1"/>
</dbReference>
<reference evidence="12" key="1">
    <citation type="submission" date="2025-08" db="UniProtKB">
        <authorList>
            <consortium name="RefSeq"/>
        </authorList>
    </citation>
    <scope>IDENTIFICATION</scope>
    <source>
        <tissue evidence="12">Tentacle</tissue>
    </source>
</reference>
<evidence type="ECO:0000256" key="6">
    <source>
        <dbReference type="ARBA" id="ARBA00040136"/>
    </source>
</evidence>
<dbReference type="GO" id="GO:0046982">
    <property type="term" value="F:protein heterodimerization activity"/>
    <property type="evidence" value="ECO:0007669"/>
    <property type="project" value="InterPro"/>
</dbReference>
<dbReference type="CDD" id="cd07978">
    <property type="entry name" value="HFD_TAF13"/>
    <property type="match status" value="1"/>
</dbReference>
<dbReference type="Pfam" id="PF02269">
    <property type="entry name" value="TFIID-18kDa"/>
    <property type="match status" value="1"/>
</dbReference>
<dbReference type="PANTHER" id="PTHR11380:SF5">
    <property type="entry name" value="TRANSCRIPTION INITIATION FACTOR TFIID SUBUNIT 13"/>
    <property type="match status" value="1"/>
</dbReference>
<comment type="subunit">
    <text evidence="8">Component of the TFIID basal transcription factor complex, composed of TATA-box-binding protein TBP, and a number of TBP-associated factors (TAFs), including TAF1, TAF2, TAF3, TAF4, TAF5, TAF6, TAF7, TAF8, TAF9, TAF10, TAF11, TAF12 and TAF13. Interacts with TBP, and more strongly with TAF10 and TAF11.</text>
</comment>
<keyword evidence="2" id="KW-0805">Transcription regulation</keyword>
<proteinExistence type="inferred from homology"/>
<comment type="function">
    <text evidence="7">The TFIID basal transcription factor complex plays a major role in the initiation of RNA polymerase II (Pol II)-dependent transcription. TFIID recognizes and binds promoters via its subunit TBP, a TATA-box-binding protein, and promotes assembly of the pre-initiation complex (PIC). The TFIID complex consists of TBP and TBP-associated factors (TAFs), including TAF1, TAF2, TAF3, TAF4, TAF5, TAF6, TAF7, TAF8, TAF9, TAF10, TAF11, TAF12 and TAF13. TAF13, together with TAF11 and TBP, play key roles during promoter binding by the TFIID and TFIIA transcription factor complexes.</text>
</comment>
<comment type="similarity">
    <text evidence="5">Belongs to the TAF13 family.</text>
</comment>
<dbReference type="InterPro" id="IPR009072">
    <property type="entry name" value="Histone-fold"/>
</dbReference>
<keyword evidence="11" id="KW-1185">Reference proteome</keyword>
<evidence type="ECO:0000256" key="9">
    <source>
        <dbReference type="ARBA" id="ARBA00082869"/>
    </source>
</evidence>
<gene>
    <name evidence="12" type="primary">LOC116296687</name>
</gene>
<evidence type="ECO:0000256" key="4">
    <source>
        <dbReference type="ARBA" id="ARBA00023242"/>
    </source>
</evidence>
<sequence>MEDNTNEEEVSENEPVETPDAGKRKRLFHKELRCMMFGFGDDQCPYTESVDFLEDLVVEYITEMTLKAMEVGKKGKVHCEDIVFLIRKDPKKYARVKDLLTMNEELKKARKAFDAESYGEIP</sequence>
<comment type="subcellular location">
    <subcellularLocation>
        <location evidence="1">Nucleus</location>
    </subcellularLocation>
</comment>
<evidence type="ECO:0000313" key="12">
    <source>
        <dbReference type="RefSeq" id="XP_031560605.1"/>
    </source>
</evidence>
<accession>A0A6P8I7E1</accession>
<dbReference type="GeneID" id="116296687"/>
<keyword evidence="3" id="KW-0804">Transcription</keyword>